<proteinExistence type="inferred from homology"/>
<evidence type="ECO:0000256" key="11">
    <source>
        <dbReference type="RuleBase" id="RU003983"/>
    </source>
</evidence>
<dbReference type="GO" id="GO:0006508">
    <property type="term" value="P:proteolysis"/>
    <property type="evidence" value="ECO:0007669"/>
    <property type="project" value="UniProtKB-KW"/>
</dbReference>
<keyword evidence="10 12" id="KW-0472">Membrane</keyword>
<feature type="transmembrane region" description="Helical" evidence="12">
    <location>
        <begin position="194"/>
        <end position="216"/>
    </location>
</feature>
<dbReference type="PANTHER" id="PTHR43221">
    <property type="entry name" value="PROTEASE HTPX"/>
    <property type="match status" value="1"/>
</dbReference>
<comment type="caution">
    <text evidence="14">The sequence shown here is derived from an EMBL/GenBank/DDBJ whole genome shotgun (WGS) entry which is preliminary data.</text>
</comment>
<keyword evidence="8 12" id="KW-1133">Transmembrane helix</keyword>
<dbReference type="Gene3D" id="3.30.2010.10">
    <property type="entry name" value="Metalloproteases ('zincins'), catalytic domain"/>
    <property type="match status" value="1"/>
</dbReference>
<evidence type="ECO:0000256" key="1">
    <source>
        <dbReference type="ARBA" id="ARBA00004651"/>
    </source>
</evidence>
<dbReference type="InterPro" id="IPR001915">
    <property type="entry name" value="Peptidase_M48"/>
</dbReference>
<dbReference type="EMBL" id="PPFX01000038">
    <property type="protein sequence ID" value="PNU19161.1"/>
    <property type="molecule type" value="Genomic_DNA"/>
</dbReference>
<keyword evidence="7 11" id="KW-0862">Zinc</keyword>
<dbReference type="GO" id="GO:0004222">
    <property type="term" value="F:metalloendopeptidase activity"/>
    <property type="evidence" value="ECO:0007669"/>
    <property type="project" value="InterPro"/>
</dbReference>
<evidence type="ECO:0000313" key="15">
    <source>
        <dbReference type="Proteomes" id="UP000236340"/>
    </source>
</evidence>
<keyword evidence="5" id="KW-0479">Metal-binding</keyword>
<dbReference type="Pfam" id="PF01435">
    <property type="entry name" value="Peptidase_M48"/>
    <property type="match status" value="1"/>
</dbReference>
<evidence type="ECO:0000313" key="14">
    <source>
        <dbReference type="EMBL" id="PNU19161.1"/>
    </source>
</evidence>
<feature type="transmembrane region" description="Helical" evidence="12">
    <location>
        <begin position="158"/>
        <end position="182"/>
    </location>
</feature>
<dbReference type="Proteomes" id="UP000236340">
    <property type="component" value="Unassembled WGS sequence"/>
</dbReference>
<evidence type="ECO:0000256" key="3">
    <source>
        <dbReference type="ARBA" id="ARBA00022670"/>
    </source>
</evidence>
<keyword evidence="2" id="KW-1003">Cell membrane</keyword>
<feature type="domain" description="Peptidase M48" evidence="13">
    <location>
        <begin position="83"/>
        <end position="285"/>
    </location>
</feature>
<dbReference type="RefSeq" id="WP_103116334.1">
    <property type="nucleotide sequence ID" value="NZ_PPFX01000038.1"/>
</dbReference>
<gene>
    <name evidence="14" type="ORF">C2E25_13890</name>
</gene>
<comment type="similarity">
    <text evidence="11">Belongs to the peptidase M48 family.</text>
</comment>
<sequence>MTPVTIDQHNWLRHTFINRLQTLLLLLFISGYLALLGWLLWGADGVFWLLILGGLWVFFAPTASPQLILRLTRARPLAFAAAPALYRRVEELARRAELPRVPALYLMPGGLGNAFAVGSREQAVIVVTEGLLRCLDQRELTGVLAHEISHIRNNDIRVMSLAMAAGQLTGALSTIGQVLLLVNLPLLLVSDLHLNWSAVLILLLAPTASSLAQLGLSRVREYEADLSAATLTGDPDGLARALLKTEQLQQYGWRRLLIPGARIPQSPLLRSHPPTSERVRRLRELRGQGYVDRGHPVFCRDLYPESVSSCWVESASAWPE</sequence>
<evidence type="ECO:0000256" key="2">
    <source>
        <dbReference type="ARBA" id="ARBA00022475"/>
    </source>
</evidence>
<evidence type="ECO:0000256" key="7">
    <source>
        <dbReference type="ARBA" id="ARBA00022833"/>
    </source>
</evidence>
<dbReference type="GO" id="GO:0046872">
    <property type="term" value="F:metal ion binding"/>
    <property type="evidence" value="ECO:0007669"/>
    <property type="project" value="UniProtKB-KW"/>
</dbReference>
<dbReference type="CDD" id="cd07339">
    <property type="entry name" value="M48B_HtpX_like"/>
    <property type="match status" value="1"/>
</dbReference>
<comment type="subcellular location">
    <subcellularLocation>
        <location evidence="1">Cell membrane</location>
        <topology evidence="1">Multi-pass membrane protein</topology>
    </subcellularLocation>
</comment>
<keyword evidence="3 11" id="KW-0645">Protease</keyword>
<dbReference type="AlphaFoldDB" id="A0A2K2H7D1"/>
<organism evidence="14 15">
    <name type="scientific">Geothermobacter hydrogeniphilus</name>
    <dbReference type="NCBI Taxonomy" id="1969733"/>
    <lineage>
        <taxon>Bacteria</taxon>
        <taxon>Pseudomonadati</taxon>
        <taxon>Thermodesulfobacteriota</taxon>
        <taxon>Desulfuromonadia</taxon>
        <taxon>Desulfuromonadales</taxon>
        <taxon>Geothermobacteraceae</taxon>
        <taxon>Geothermobacter</taxon>
    </lineage>
</organism>
<evidence type="ECO:0000256" key="8">
    <source>
        <dbReference type="ARBA" id="ARBA00022989"/>
    </source>
</evidence>
<evidence type="ECO:0000256" key="5">
    <source>
        <dbReference type="ARBA" id="ARBA00022723"/>
    </source>
</evidence>
<evidence type="ECO:0000256" key="9">
    <source>
        <dbReference type="ARBA" id="ARBA00023049"/>
    </source>
</evidence>
<comment type="cofactor">
    <cofactor evidence="11">
        <name>Zn(2+)</name>
        <dbReference type="ChEBI" id="CHEBI:29105"/>
    </cofactor>
    <text evidence="11">Binds 1 zinc ion per subunit.</text>
</comment>
<protein>
    <submittedName>
        <fullName evidence="14">Peptidase M48</fullName>
    </submittedName>
</protein>
<dbReference type="OrthoDB" id="15218at2"/>
<evidence type="ECO:0000256" key="4">
    <source>
        <dbReference type="ARBA" id="ARBA00022692"/>
    </source>
</evidence>
<dbReference type="PANTHER" id="PTHR43221:SF1">
    <property type="entry name" value="PROTEASE HTPX"/>
    <property type="match status" value="1"/>
</dbReference>
<evidence type="ECO:0000256" key="6">
    <source>
        <dbReference type="ARBA" id="ARBA00022801"/>
    </source>
</evidence>
<keyword evidence="4 12" id="KW-0812">Transmembrane</keyword>
<feature type="transmembrane region" description="Helical" evidence="12">
    <location>
        <begin position="47"/>
        <end position="69"/>
    </location>
</feature>
<name>A0A2K2H7D1_9BACT</name>
<evidence type="ECO:0000256" key="12">
    <source>
        <dbReference type="SAM" id="Phobius"/>
    </source>
</evidence>
<feature type="transmembrane region" description="Helical" evidence="12">
    <location>
        <begin position="23"/>
        <end position="41"/>
    </location>
</feature>
<keyword evidence="9 11" id="KW-0482">Metalloprotease</keyword>
<reference evidence="14 15" key="1">
    <citation type="journal article" date="2018" name="Genome Announc.">
        <title>Genome Sequence of Geothermobacter sp. HR-1 Iron Reducer from the Loihi Seamount.</title>
        <authorList>
            <person name="Smith H."/>
            <person name="Abuyen K."/>
            <person name="Tremblay J."/>
            <person name="Savalia P."/>
            <person name="Perez-Rodriguez I."/>
            <person name="Emerson D."/>
            <person name="Tully B."/>
            <person name="Amend J."/>
        </authorList>
    </citation>
    <scope>NUCLEOTIDE SEQUENCE [LARGE SCALE GENOMIC DNA]</scope>
    <source>
        <strain evidence="14 15">HR-1</strain>
    </source>
</reference>
<accession>A0A2K2H7D1</accession>
<dbReference type="InterPro" id="IPR050083">
    <property type="entry name" value="HtpX_protease"/>
</dbReference>
<keyword evidence="6 11" id="KW-0378">Hydrolase</keyword>
<evidence type="ECO:0000259" key="13">
    <source>
        <dbReference type="Pfam" id="PF01435"/>
    </source>
</evidence>
<dbReference type="GO" id="GO:0005886">
    <property type="term" value="C:plasma membrane"/>
    <property type="evidence" value="ECO:0007669"/>
    <property type="project" value="UniProtKB-SubCell"/>
</dbReference>
<evidence type="ECO:0000256" key="10">
    <source>
        <dbReference type="ARBA" id="ARBA00023136"/>
    </source>
</evidence>